<feature type="domain" description="HTH lysR-type" evidence="5">
    <location>
        <begin position="5"/>
        <end position="62"/>
    </location>
</feature>
<dbReference type="SUPFAM" id="SSF46785">
    <property type="entry name" value="Winged helix' DNA-binding domain"/>
    <property type="match status" value="1"/>
</dbReference>
<comment type="similarity">
    <text evidence="1">Belongs to the LysR transcriptional regulatory family.</text>
</comment>
<protein>
    <submittedName>
        <fullName evidence="6">LysR family transcriptional regulator</fullName>
    </submittedName>
</protein>
<dbReference type="InterPro" id="IPR036390">
    <property type="entry name" value="WH_DNA-bd_sf"/>
</dbReference>
<keyword evidence="2" id="KW-0805">Transcription regulation</keyword>
<gene>
    <name evidence="6" type="ORF">CR105_22030</name>
</gene>
<comment type="caution">
    <text evidence="6">The sequence shown here is derived from an EMBL/GenBank/DDBJ whole genome shotgun (WGS) entry which is preliminary data.</text>
</comment>
<evidence type="ECO:0000256" key="3">
    <source>
        <dbReference type="ARBA" id="ARBA00023125"/>
    </source>
</evidence>
<evidence type="ECO:0000259" key="5">
    <source>
        <dbReference type="PROSITE" id="PS50931"/>
    </source>
</evidence>
<evidence type="ECO:0000256" key="1">
    <source>
        <dbReference type="ARBA" id="ARBA00009437"/>
    </source>
</evidence>
<dbReference type="Gene3D" id="3.40.190.10">
    <property type="entry name" value="Periplasmic binding protein-like II"/>
    <property type="match status" value="2"/>
</dbReference>
<dbReference type="InterPro" id="IPR050950">
    <property type="entry name" value="HTH-type_LysR_regulators"/>
</dbReference>
<dbReference type="PRINTS" id="PR00039">
    <property type="entry name" value="HTHLYSR"/>
</dbReference>
<dbReference type="InterPro" id="IPR005119">
    <property type="entry name" value="LysR_subst-bd"/>
</dbReference>
<dbReference type="GO" id="GO:0003677">
    <property type="term" value="F:DNA binding"/>
    <property type="evidence" value="ECO:0007669"/>
    <property type="project" value="UniProtKB-KW"/>
</dbReference>
<dbReference type="EMBL" id="PDOC01000019">
    <property type="protein sequence ID" value="PIL42901.1"/>
    <property type="molecule type" value="Genomic_DNA"/>
</dbReference>
<evidence type="ECO:0000256" key="4">
    <source>
        <dbReference type="ARBA" id="ARBA00023163"/>
    </source>
</evidence>
<dbReference type="Gene3D" id="1.10.10.10">
    <property type="entry name" value="Winged helix-like DNA-binding domain superfamily/Winged helix DNA-binding domain"/>
    <property type="match status" value="1"/>
</dbReference>
<accession>A0A2G8TA41</accession>
<name>A0A2G8TA41_9BURK</name>
<evidence type="ECO:0000313" key="7">
    <source>
        <dbReference type="Proteomes" id="UP000230390"/>
    </source>
</evidence>
<dbReference type="Proteomes" id="UP000230390">
    <property type="component" value="Unassembled WGS sequence"/>
</dbReference>
<dbReference type="CDD" id="cd08440">
    <property type="entry name" value="PBP2_LTTR_like_4"/>
    <property type="match status" value="1"/>
</dbReference>
<dbReference type="InterPro" id="IPR000847">
    <property type="entry name" value="LysR_HTH_N"/>
</dbReference>
<sequence length="307" mass="34031">MTTNISTRLLYAFVALEESRHFTRAAQRCHTSQPAFSAMIQKLEAAAGARLFERDTRNVTLTPEGELFSEVVRSLIAEIESAFDNMADHVARRRGRVSIAALPSLAARALPAVIAQYRRLYPGVSVTLHDALSDQCLALLRERKADLVLTAPGANFVEFESRTLCSDPFYVVCRRDHPLAKKRRLHAGDLAGYDIIHLARASSVRQHVDILLRDVAAMHSGFEVEHLATVAGLVEQGLGVSLVPELTLFQFRQLDLVAVPLQAHEQTRPILIVQRKGQTLSIAAQAMVELIEQYIGPTGARPKYQHI</sequence>
<reference evidence="6 7" key="1">
    <citation type="submission" date="2017-10" db="EMBL/GenBank/DDBJ databases">
        <title>Massilia psychrophilum sp. nov., a novel purple-pigmented bacterium isolated from Tianshan glacier, Xinjiang Municipality, China.</title>
        <authorList>
            <person name="Wang H."/>
        </authorList>
    </citation>
    <scope>NUCLEOTIDE SEQUENCE [LARGE SCALE GENOMIC DNA]</scope>
    <source>
        <strain evidence="6 7">JCM 30074</strain>
    </source>
</reference>
<evidence type="ECO:0000256" key="2">
    <source>
        <dbReference type="ARBA" id="ARBA00023015"/>
    </source>
</evidence>
<dbReference type="GO" id="GO:0003700">
    <property type="term" value="F:DNA-binding transcription factor activity"/>
    <property type="evidence" value="ECO:0007669"/>
    <property type="project" value="InterPro"/>
</dbReference>
<dbReference type="PANTHER" id="PTHR30419">
    <property type="entry name" value="HTH-TYPE TRANSCRIPTIONAL REGULATOR YBHD"/>
    <property type="match status" value="1"/>
</dbReference>
<dbReference type="RefSeq" id="WP_099792231.1">
    <property type="nucleotide sequence ID" value="NZ_JBHLYV010000093.1"/>
</dbReference>
<dbReference type="OrthoDB" id="8675247at2"/>
<organism evidence="6 7">
    <name type="scientific">Massilia eurypsychrophila</name>
    <dbReference type="NCBI Taxonomy" id="1485217"/>
    <lineage>
        <taxon>Bacteria</taxon>
        <taxon>Pseudomonadati</taxon>
        <taxon>Pseudomonadota</taxon>
        <taxon>Betaproteobacteria</taxon>
        <taxon>Burkholderiales</taxon>
        <taxon>Oxalobacteraceae</taxon>
        <taxon>Telluria group</taxon>
        <taxon>Massilia</taxon>
    </lineage>
</organism>
<dbReference type="InterPro" id="IPR036388">
    <property type="entry name" value="WH-like_DNA-bd_sf"/>
</dbReference>
<dbReference type="Pfam" id="PF03466">
    <property type="entry name" value="LysR_substrate"/>
    <property type="match status" value="1"/>
</dbReference>
<keyword evidence="4" id="KW-0804">Transcription</keyword>
<dbReference type="SUPFAM" id="SSF53850">
    <property type="entry name" value="Periplasmic binding protein-like II"/>
    <property type="match status" value="1"/>
</dbReference>
<dbReference type="AlphaFoldDB" id="A0A2G8TA41"/>
<dbReference type="PANTHER" id="PTHR30419:SF8">
    <property type="entry name" value="NITROGEN ASSIMILATION TRANSCRIPTIONAL ACTIVATOR-RELATED"/>
    <property type="match status" value="1"/>
</dbReference>
<dbReference type="GO" id="GO:0005829">
    <property type="term" value="C:cytosol"/>
    <property type="evidence" value="ECO:0007669"/>
    <property type="project" value="TreeGrafter"/>
</dbReference>
<keyword evidence="7" id="KW-1185">Reference proteome</keyword>
<evidence type="ECO:0000313" key="6">
    <source>
        <dbReference type="EMBL" id="PIL42901.1"/>
    </source>
</evidence>
<dbReference type="PROSITE" id="PS50931">
    <property type="entry name" value="HTH_LYSR"/>
    <property type="match status" value="1"/>
</dbReference>
<dbReference type="Pfam" id="PF00126">
    <property type="entry name" value="HTH_1"/>
    <property type="match status" value="1"/>
</dbReference>
<keyword evidence="3" id="KW-0238">DNA-binding</keyword>
<proteinExistence type="inferred from homology"/>
<dbReference type="FunFam" id="1.10.10.10:FF:000001">
    <property type="entry name" value="LysR family transcriptional regulator"/>
    <property type="match status" value="1"/>
</dbReference>